<dbReference type="HOGENOM" id="CLU_1614522_0_0_1"/>
<dbReference type="Pfam" id="PF00096">
    <property type="entry name" value="zf-C2H2"/>
    <property type="match status" value="2"/>
</dbReference>
<dbReference type="PROSITE" id="PS00028">
    <property type="entry name" value="ZINC_FINGER_C2H2_1"/>
    <property type="match status" value="1"/>
</dbReference>
<evidence type="ECO:0000259" key="10">
    <source>
        <dbReference type="PROSITE" id="PS50157"/>
    </source>
</evidence>
<evidence type="ECO:0000256" key="1">
    <source>
        <dbReference type="ARBA" id="ARBA00004123"/>
    </source>
</evidence>
<accession>H2Z1R9</accession>
<keyword evidence="3" id="KW-0677">Repeat</keyword>
<comment type="subcellular location">
    <subcellularLocation>
        <location evidence="1">Nucleus</location>
    </subcellularLocation>
</comment>
<dbReference type="PANTHER" id="PTHR24394">
    <property type="entry name" value="ZINC FINGER PROTEIN"/>
    <property type="match status" value="1"/>
</dbReference>
<keyword evidence="5" id="KW-0862">Zinc</keyword>
<evidence type="ECO:0000256" key="9">
    <source>
        <dbReference type="PROSITE-ProRule" id="PRU00042"/>
    </source>
</evidence>
<reference evidence="11" key="2">
    <citation type="submission" date="2025-08" db="UniProtKB">
        <authorList>
            <consortium name="Ensembl"/>
        </authorList>
    </citation>
    <scope>IDENTIFICATION</scope>
</reference>
<evidence type="ECO:0000256" key="2">
    <source>
        <dbReference type="ARBA" id="ARBA00022723"/>
    </source>
</evidence>
<dbReference type="SUPFAM" id="SSF57667">
    <property type="entry name" value="beta-beta-alpha zinc fingers"/>
    <property type="match status" value="1"/>
</dbReference>
<dbReference type="Proteomes" id="UP000007875">
    <property type="component" value="Unassembled WGS sequence"/>
</dbReference>
<evidence type="ECO:0000313" key="12">
    <source>
        <dbReference type="Proteomes" id="UP000007875"/>
    </source>
</evidence>
<dbReference type="SMART" id="SM00355">
    <property type="entry name" value="ZnF_C2H2"/>
    <property type="match status" value="2"/>
</dbReference>
<evidence type="ECO:0000256" key="4">
    <source>
        <dbReference type="ARBA" id="ARBA00022771"/>
    </source>
</evidence>
<reference evidence="11" key="3">
    <citation type="submission" date="2025-09" db="UniProtKB">
        <authorList>
            <consortium name="Ensembl"/>
        </authorList>
    </citation>
    <scope>IDENTIFICATION</scope>
</reference>
<keyword evidence="6" id="KW-0805">Transcription regulation</keyword>
<dbReference type="GeneTree" id="ENSGT00660000096929"/>
<dbReference type="GO" id="GO:0003677">
    <property type="term" value="F:DNA binding"/>
    <property type="evidence" value="ECO:0007669"/>
    <property type="project" value="UniProtKB-KW"/>
</dbReference>
<dbReference type="InterPro" id="IPR036236">
    <property type="entry name" value="Znf_C2H2_sf"/>
</dbReference>
<organism evidence="11 12">
    <name type="scientific">Ciona savignyi</name>
    <name type="common">Pacific transparent sea squirt</name>
    <dbReference type="NCBI Taxonomy" id="51511"/>
    <lineage>
        <taxon>Eukaryota</taxon>
        <taxon>Metazoa</taxon>
        <taxon>Chordata</taxon>
        <taxon>Tunicata</taxon>
        <taxon>Ascidiacea</taxon>
        <taxon>Phlebobranchia</taxon>
        <taxon>Cionidae</taxon>
        <taxon>Ciona</taxon>
    </lineage>
</organism>
<dbReference type="GO" id="GO:0000981">
    <property type="term" value="F:DNA-binding transcription factor activity, RNA polymerase II-specific"/>
    <property type="evidence" value="ECO:0007669"/>
    <property type="project" value="TreeGrafter"/>
</dbReference>
<evidence type="ECO:0000313" key="11">
    <source>
        <dbReference type="Ensembl" id="ENSCSAVP00000011531.1"/>
    </source>
</evidence>
<feature type="domain" description="C2H2-type" evidence="10">
    <location>
        <begin position="83"/>
        <end position="116"/>
    </location>
</feature>
<keyword evidence="4 9" id="KW-0863">Zinc-finger</keyword>
<dbReference type="PROSITE" id="PS50157">
    <property type="entry name" value="ZINC_FINGER_C2H2_2"/>
    <property type="match status" value="2"/>
</dbReference>
<dbReference type="GO" id="GO:0008270">
    <property type="term" value="F:zinc ion binding"/>
    <property type="evidence" value="ECO:0007669"/>
    <property type="project" value="UniProtKB-KW"/>
</dbReference>
<dbReference type="GO" id="GO:0005634">
    <property type="term" value="C:nucleus"/>
    <property type="evidence" value="ECO:0007669"/>
    <property type="project" value="UniProtKB-SubCell"/>
</dbReference>
<dbReference type="STRING" id="51511.ENSCSAVP00000011531"/>
<keyword evidence="7" id="KW-0804">Transcription</keyword>
<evidence type="ECO:0000256" key="3">
    <source>
        <dbReference type="ARBA" id="ARBA00022737"/>
    </source>
</evidence>
<feature type="domain" description="C2H2-type" evidence="10">
    <location>
        <begin position="55"/>
        <end position="82"/>
    </location>
</feature>
<dbReference type="InterPro" id="IPR013087">
    <property type="entry name" value="Znf_C2H2_type"/>
</dbReference>
<evidence type="ECO:0000256" key="8">
    <source>
        <dbReference type="ARBA" id="ARBA00023242"/>
    </source>
</evidence>
<dbReference type="OMA" id="QYFHETS"/>
<sequence>MCSLGSVKHLKVQILTNGDSEPSKSKMKISRPTVANVSENSKQLRIKNGNFKKPFSCKICNKNFKSVSGLAMHVNQHTQNIDFTCPICSKSYNYSSSLKYHLKNQVCIRKHNKNISGLEYLETLVDKNQIRKKFSNKITNNKLNSRIKRPFQCGDCGHTFDDPKI</sequence>
<dbReference type="AlphaFoldDB" id="H2Z1R9"/>
<keyword evidence="8" id="KW-0539">Nucleus</keyword>
<dbReference type="Ensembl" id="ENSCSAVT00000011665.1">
    <property type="protein sequence ID" value="ENSCSAVP00000011531.1"/>
    <property type="gene ID" value="ENSCSAVG00000006755.1"/>
</dbReference>
<dbReference type="Gene3D" id="3.30.160.60">
    <property type="entry name" value="Classic Zinc Finger"/>
    <property type="match status" value="2"/>
</dbReference>
<name>H2Z1R9_CIOSA</name>
<dbReference type="PANTHER" id="PTHR24394:SF48">
    <property type="entry name" value="ZINC FINGER PROTEIN 771"/>
    <property type="match status" value="1"/>
</dbReference>
<reference evidence="12" key="1">
    <citation type="submission" date="2003-08" db="EMBL/GenBank/DDBJ databases">
        <authorList>
            <person name="Birren B."/>
            <person name="Nusbaum C."/>
            <person name="Abebe A."/>
            <person name="Abouelleil A."/>
            <person name="Adekoya E."/>
            <person name="Ait-zahra M."/>
            <person name="Allen N."/>
            <person name="Allen T."/>
            <person name="An P."/>
            <person name="Anderson M."/>
            <person name="Anderson S."/>
            <person name="Arachchi H."/>
            <person name="Armbruster J."/>
            <person name="Bachantsang P."/>
            <person name="Baldwin J."/>
            <person name="Barry A."/>
            <person name="Bayul T."/>
            <person name="Blitshsteyn B."/>
            <person name="Bloom T."/>
            <person name="Blye J."/>
            <person name="Boguslavskiy L."/>
            <person name="Borowsky M."/>
            <person name="Boukhgalter B."/>
            <person name="Brunache A."/>
            <person name="Butler J."/>
            <person name="Calixte N."/>
            <person name="Calvo S."/>
            <person name="Camarata J."/>
            <person name="Campo K."/>
            <person name="Chang J."/>
            <person name="Cheshatsang Y."/>
            <person name="Citroen M."/>
            <person name="Collymore A."/>
            <person name="Considine T."/>
            <person name="Cook A."/>
            <person name="Cooke P."/>
            <person name="Corum B."/>
            <person name="Cuomo C."/>
            <person name="David R."/>
            <person name="Dawoe T."/>
            <person name="Degray S."/>
            <person name="Dodge S."/>
            <person name="Dooley K."/>
            <person name="Dorje P."/>
            <person name="Dorjee K."/>
            <person name="Dorris L."/>
            <person name="Duffey N."/>
            <person name="Dupes A."/>
            <person name="Elkins T."/>
            <person name="Engels R."/>
            <person name="Erickson J."/>
            <person name="Farina A."/>
            <person name="Faro S."/>
            <person name="Ferreira P."/>
            <person name="Fischer H."/>
            <person name="Fitzgerald M."/>
            <person name="Foley K."/>
            <person name="Gage D."/>
            <person name="Galagan J."/>
            <person name="Gearin G."/>
            <person name="Gnerre S."/>
            <person name="Gnirke A."/>
            <person name="Goyette A."/>
            <person name="Graham J."/>
            <person name="Grandbois E."/>
            <person name="Gyaltsen K."/>
            <person name="Hafez N."/>
            <person name="Hagopian D."/>
            <person name="Hagos B."/>
            <person name="Hall J."/>
            <person name="Hatcher B."/>
            <person name="Heller A."/>
            <person name="Higgins H."/>
            <person name="Honan T."/>
            <person name="Horn A."/>
            <person name="Houde N."/>
            <person name="Hughes L."/>
            <person name="Hulme W."/>
            <person name="Husby E."/>
            <person name="Iliev I."/>
            <person name="Jaffe D."/>
            <person name="Jones C."/>
            <person name="Kamal M."/>
            <person name="Kamat A."/>
            <person name="Kamvysselis M."/>
            <person name="Karlsson E."/>
            <person name="Kells C."/>
            <person name="Kieu A."/>
            <person name="Kisner P."/>
            <person name="Kodira C."/>
            <person name="Kulbokas E."/>
            <person name="Labutti K."/>
            <person name="Lama D."/>
            <person name="Landers T."/>
            <person name="Leger J."/>
            <person name="Levine S."/>
            <person name="Lewis D."/>
            <person name="Lewis T."/>
            <person name="Lindblad-toh K."/>
            <person name="Liu X."/>
            <person name="Lokyitsang T."/>
            <person name="Lokyitsang Y."/>
            <person name="Lucien O."/>
            <person name="Lui A."/>
            <person name="Ma L.J."/>
            <person name="Mabbitt R."/>
            <person name="Macdonald J."/>
            <person name="Maclean C."/>
            <person name="Major J."/>
            <person name="Manning J."/>
            <person name="Marabella R."/>
            <person name="Maru K."/>
            <person name="Matthews C."/>
            <person name="Mauceli E."/>
            <person name="Mccarthy M."/>
            <person name="Mcdonough S."/>
            <person name="Mcghee T."/>
            <person name="Meldrim J."/>
            <person name="Meneus L."/>
            <person name="Mesirov J."/>
            <person name="Mihalev A."/>
            <person name="Mihova T."/>
            <person name="Mikkelsen T."/>
            <person name="Mlenga V."/>
            <person name="Moru K."/>
            <person name="Mozes J."/>
            <person name="Mulrain L."/>
            <person name="Munson G."/>
            <person name="Naylor J."/>
            <person name="Newes C."/>
            <person name="Nguyen C."/>
            <person name="Nguyen N."/>
            <person name="Nguyen T."/>
            <person name="Nicol R."/>
            <person name="Nielsen C."/>
            <person name="Nizzari M."/>
            <person name="Norbu C."/>
            <person name="Norbu N."/>
            <person name="O'donnell P."/>
            <person name="Okoawo O."/>
            <person name="O'leary S."/>
            <person name="Omotosho B."/>
            <person name="O'neill K."/>
            <person name="Osman S."/>
            <person name="Parker S."/>
            <person name="Perrin D."/>
            <person name="Phunkhang P."/>
            <person name="Piqani B."/>
            <person name="Purcell S."/>
            <person name="Rachupka T."/>
            <person name="Ramasamy U."/>
            <person name="Rameau R."/>
            <person name="Ray V."/>
            <person name="Raymond C."/>
            <person name="Retta R."/>
            <person name="Richardson S."/>
            <person name="Rise C."/>
            <person name="Rodriguez J."/>
            <person name="Rogers J."/>
            <person name="Rogov P."/>
            <person name="Rutman M."/>
            <person name="Schupbach R."/>
            <person name="Seaman C."/>
            <person name="Settipalli S."/>
            <person name="Sharpe T."/>
            <person name="Sheridan J."/>
            <person name="Sherpa N."/>
            <person name="Shi J."/>
            <person name="Smirnov S."/>
            <person name="Smith C."/>
            <person name="Sougnez C."/>
            <person name="Spencer B."/>
            <person name="Stalker J."/>
            <person name="Stange-thomann N."/>
            <person name="Stavropoulos S."/>
            <person name="Stetson K."/>
            <person name="Stone C."/>
            <person name="Stone S."/>
            <person name="Stubbs M."/>
            <person name="Talamas J."/>
            <person name="Tchuinga P."/>
            <person name="Tenzing P."/>
            <person name="Tesfaye S."/>
            <person name="Theodore J."/>
            <person name="Thoulutsang Y."/>
            <person name="Topham K."/>
            <person name="Towey S."/>
            <person name="Tsamla T."/>
            <person name="Tsomo N."/>
            <person name="Vallee D."/>
            <person name="Vassiliev H."/>
            <person name="Venkataraman V."/>
            <person name="Vinson J."/>
            <person name="Vo A."/>
            <person name="Wade C."/>
            <person name="Wang S."/>
            <person name="Wangchuk T."/>
            <person name="Wangdi T."/>
            <person name="Whittaker C."/>
            <person name="Wilkinson J."/>
            <person name="Wu Y."/>
            <person name="Wyman D."/>
            <person name="Yadav S."/>
            <person name="Yang S."/>
            <person name="Yang X."/>
            <person name="Yeager S."/>
            <person name="Yee E."/>
            <person name="Young G."/>
            <person name="Zainoun J."/>
            <person name="Zembeck L."/>
            <person name="Zimmer A."/>
            <person name="Zody M."/>
            <person name="Lander E."/>
        </authorList>
    </citation>
    <scope>NUCLEOTIDE SEQUENCE [LARGE SCALE GENOMIC DNA]</scope>
</reference>
<dbReference type="eggNOG" id="KOG1721">
    <property type="taxonomic scope" value="Eukaryota"/>
</dbReference>
<dbReference type="FunFam" id="3.30.160.60:FF:000065">
    <property type="entry name" value="B-cell CLL/lymphoma 6, member B"/>
    <property type="match status" value="1"/>
</dbReference>
<protein>
    <recommendedName>
        <fullName evidence="10">C2H2-type domain-containing protein</fullName>
    </recommendedName>
</protein>
<evidence type="ECO:0000256" key="6">
    <source>
        <dbReference type="ARBA" id="ARBA00023015"/>
    </source>
</evidence>
<keyword evidence="12" id="KW-1185">Reference proteome</keyword>
<dbReference type="InParanoid" id="H2Z1R9"/>
<evidence type="ECO:0000256" key="5">
    <source>
        <dbReference type="ARBA" id="ARBA00022833"/>
    </source>
</evidence>
<proteinExistence type="predicted"/>
<evidence type="ECO:0000256" key="7">
    <source>
        <dbReference type="ARBA" id="ARBA00023163"/>
    </source>
</evidence>
<keyword evidence="2" id="KW-0479">Metal-binding</keyword>